<reference evidence="4 5" key="1">
    <citation type="submission" date="2024-05" db="EMBL/GenBank/DDBJ databases">
        <title>Culex pipiens pipiens assembly and annotation.</title>
        <authorList>
            <person name="Alout H."/>
            <person name="Durand T."/>
        </authorList>
    </citation>
    <scope>NUCLEOTIDE SEQUENCE [LARGE SCALE GENOMIC DNA]</scope>
    <source>
        <strain evidence="4">HA-2024</strain>
        <tissue evidence="4">Whole body</tissue>
    </source>
</reference>
<dbReference type="SUPFAM" id="SSF50494">
    <property type="entry name" value="Trypsin-like serine proteases"/>
    <property type="match status" value="1"/>
</dbReference>
<dbReference type="InterPro" id="IPR001254">
    <property type="entry name" value="Trypsin_dom"/>
</dbReference>
<dbReference type="AlphaFoldDB" id="A0ABD1CEH3"/>
<comment type="caution">
    <text evidence="4">The sequence shown here is derived from an EMBL/GenBank/DDBJ whole genome shotgun (WGS) entry which is preliminary data.</text>
</comment>
<dbReference type="EMBL" id="JBEHCU010013236">
    <property type="protein sequence ID" value="KAL1374582.1"/>
    <property type="molecule type" value="Genomic_DNA"/>
</dbReference>
<dbReference type="InterPro" id="IPR051333">
    <property type="entry name" value="CLIP_Serine_Protease"/>
</dbReference>
<dbReference type="PROSITE" id="PS50240">
    <property type="entry name" value="TRYPSIN_DOM"/>
    <property type="match status" value="1"/>
</dbReference>
<protein>
    <recommendedName>
        <fullName evidence="3">Peptidase S1 domain-containing protein</fullName>
    </recommendedName>
</protein>
<organism evidence="4 5">
    <name type="scientific">Culex pipiens pipiens</name>
    <name type="common">Northern house mosquito</name>
    <dbReference type="NCBI Taxonomy" id="38569"/>
    <lineage>
        <taxon>Eukaryota</taxon>
        <taxon>Metazoa</taxon>
        <taxon>Ecdysozoa</taxon>
        <taxon>Arthropoda</taxon>
        <taxon>Hexapoda</taxon>
        <taxon>Insecta</taxon>
        <taxon>Pterygota</taxon>
        <taxon>Neoptera</taxon>
        <taxon>Endopterygota</taxon>
        <taxon>Diptera</taxon>
        <taxon>Nematocera</taxon>
        <taxon>Culicoidea</taxon>
        <taxon>Culicidae</taxon>
        <taxon>Culicinae</taxon>
        <taxon>Culicini</taxon>
        <taxon>Culex</taxon>
        <taxon>Culex</taxon>
    </lineage>
</organism>
<feature type="chain" id="PRO_5044851562" description="Peptidase S1 domain-containing protein" evidence="2">
    <location>
        <begin position="18"/>
        <end position="255"/>
    </location>
</feature>
<comment type="similarity">
    <text evidence="1">Belongs to the peptidase S1 family. CLIP subfamily.</text>
</comment>
<dbReference type="Gene3D" id="2.40.10.10">
    <property type="entry name" value="Trypsin-like serine proteases"/>
    <property type="match status" value="1"/>
</dbReference>
<gene>
    <name evidence="4" type="ORF">pipiens_004863</name>
</gene>
<keyword evidence="5" id="KW-1185">Reference proteome</keyword>
<evidence type="ECO:0000256" key="2">
    <source>
        <dbReference type="SAM" id="SignalP"/>
    </source>
</evidence>
<dbReference type="InterPro" id="IPR009003">
    <property type="entry name" value="Peptidase_S1_PA"/>
</dbReference>
<evidence type="ECO:0000313" key="5">
    <source>
        <dbReference type="Proteomes" id="UP001562425"/>
    </source>
</evidence>
<dbReference type="Proteomes" id="UP001562425">
    <property type="component" value="Unassembled WGS sequence"/>
</dbReference>
<feature type="domain" description="Peptidase S1" evidence="3">
    <location>
        <begin position="25"/>
        <end position="254"/>
    </location>
</feature>
<dbReference type="Pfam" id="PF00089">
    <property type="entry name" value="Trypsin"/>
    <property type="match status" value="1"/>
</dbReference>
<accession>A0ABD1CEH3</accession>
<feature type="signal peptide" evidence="2">
    <location>
        <begin position="1"/>
        <end position="17"/>
    </location>
</feature>
<evidence type="ECO:0000256" key="1">
    <source>
        <dbReference type="ARBA" id="ARBA00024195"/>
    </source>
</evidence>
<sequence>MKGFALLAVLCILGAQAVPDRSSRIINGHSAPHQPYNAYVLYLNNANAGFFGGGSLISDRHVVTSAQNIQGFVRWDVGLGSNIFTQLTTISSNQAIAHPNFVAASRANDIGIITLPASIVFTSTVSPIALPAANYPVTLPLENEQGNVVGFGFTTGASTTRADFAHRAFQRVTINTRCQQFFQITIPNHFCAEDSIDRSNVCNGDIGAGFVTNIRGIPTLTGVASLITHSCDSQSPTGFTRVMTYRAWIQQVTQV</sequence>
<dbReference type="InterPro" id="IPR043504">
    <property type="entry name" value="Peptidase_S1_PA_chymotrypsin"/>
</dbReference>
<dbReference type="PANTHER" id="PTHR24260">
    <property type="match status" value="1"/>
</dbReference>
<dbReference type="SMART" id="SM00020">
    <property type="entry name" value="Tryp_SPc"/>
    <property type="match status" value="1"/>
</dbReference>
<keyword evidence="2" id="KW-0732">Signal</keyword>
<dbReference type="PANTHER" id="PTHR24260:SF136">
    <property type="entry name" value="GH08193P-RELATED"/>
    <property type="match status" value="1"/>
</dbReference>
<proteinExistence type="inferred from homology"/>
<evidence type="ECO:0000313" key="4">
    <source>
        <dbReference type="EMBL" id="KAL1374582.1"/>
    </source>
</evidence>
<name>A0ABD1CEH3_CULPP</name>
<evidence type="ECO:0000259" key="3">
    <source>
        <dbReference type="PROSITE" id="PS50240"/>
    </source>
</evidence>